<evidence type="ECO:0000313" key="10">
    <source>
        <dbReference type="Proteomes" id="UP000663889"/>
    </source>
</evidence>
<evidence type="ECO:0000256" key="1">
    <source>
        <dbReference type="ARBA" id="ARBA00004123"/>
    </source>
</evidence>
<feature type="compositionally biased region" description="Acidic residues" evidence="7">
    <location>
        <begin position="60"/>
        <end position="74"/>
    </location>
</feature>
<feature type="compositionally biased region" description="Low complexity" evidence="7">
    <location>
        <begin position="758"/>
        <end position="771"/>
    </location>
</feature>
<feature type="compositionally biased region" description="Low complexity" evidence="7">
    <location>
        <begin position="650"/>
        <end position="664"/>
    </location>
</feature>
<feature type="region of interest" description="Disordered" evidence="7">
    <location>
        <begin position="51"/>
        <end position="74"/>
    </location>
</feature>
<feature type="domain" description="BHLH" evidence="8">
    <location>
        <begin position="898"/>
        <end position="951"/>
    </location>
</feature>
<feature type="region of interest" description="Disordered" evidence="7">
    <location>
        <begin position="788"/>
        <end position="810"/>
    </location>
</feature>
<gene>
    <name evidence="9" type="ORF">SEV965_LOCUS2595</name>
</gene>
<feature type="compositionally biased region" description="Basic and acidic residues" evidence="7">
    <location>
        <begin position="891"/>
        <end position="903"/>
    </location>
</feature>
<feature type="region of interest" description="Disordered" evidence="7">
    <location>
        <begin position="741"/>
        <end position="771"/>
    </location>
</feature>
<dbReference type="InterPro" id="IPR051098">
    <property type="entry name" value="NeuroDiff_E-box_TFs"/>
</dbReference>
<dbReference type="GO" id="GO:0000981">
    <property type="term" value="F:DNA-binding transcription factor activity, RNA polymerase II-specific"/>
    <property type="evidence" value="ECO:0007669"/>
    <property type="project" value="TreeGrafter"/>
</dbReference>
<keyword evidence="2" id="KW-0805">Transcription regulation</keyword>
<feature type="coiled-coil region" evidence="6">
    <location>
        <begin position="376"/>
        <end position="403"/>
    </location>
</feature>
<evidence type="ECO:0000259" key="8">
    <source>
        <dbReference type="PROSITE" id="PS50888"/>
    </source>
</evidence>
<feature type="compositionally biased region" description="Low complexity" evidence="7">
    <location>
        <begin position="511"/>
        <end position="531"/>
    </location>
</feature>
<name>A0A813VQ42_9BILA</name>
<feature type="region of interest" description="Disordered" evidence="7">
    <location>
        <begin position="646"/>
        <end position="665"/>
    </location>
</feature>
<feature type="region of interest" description="Disordered" evidence="7">
    <location>
        <begin position="508"/>
        <end position="560"/>
    </location>
</feature>
<dbReference type="GO" id="GO:0005634">
    <property type="term" value="C:nucleus"/>
    <property type="evidence" value="ECO:0007669"/>
    <property type="project" value="UniProtKB-SubCell"/>
</dbReference>
<feature type="region of interest" description="Disordered" evidence="7">
    <location>
        <begin position="832"/>
        <end position="903"/>
    </location>
</feature>
<keyword evidence="5" id="KW-0539">Nucleus</keyword>
<proteinExistence type="predicted"/>
<dbReference type="SUPFAM" id="SSF47459">
    <property type="entry name" value="HLH, helix-loop-helix DNA-binding domain"/>
    <property type="match status" value="1"/>
</dbReference>
<dbReference type="InterPro" id="IPR036638">
    <property type="entry name" value="HLH_DNA-bd_sf"/>
</dbReference>
<evidence type="ECO:0000256" key="3">
    <source>
        <dbReference type="ARBA" id="ARBA00023125"/>
    </source>
</evidence>
<dbReference type="AlphaFoldDB" id="A0A813VQ42"/>
<dbReference type="Pfam" id="PF00010">
    <property type="entry name" value="HLH"/>
    <property type="match status" value="1"/>
</dbReference>
<dbReference type="GO" id="GO:0000978">
    <property type="term" value="F:RNA polymerase II cis-regulatory region sequence-specific DNA binding"/>
    <property type="evidence" value="ECO:0007669"/>
    <property type="project" value="TreeGrafter"/>
</dbReference>
<evidence type="ECO:0000256" key="4">
    <source>
        <dbReference type="ARBA" id="ARBA00023163"/>
    </source>
</evidence>
<feature type="region of interest" description="Disordered" evidence="7">
    <location>
        <begin position="971"/>
        <end position="993"/>
    </location>
</feature>
<organism evidence="9 10">
    <name type="scientific">Rotaria sordida</name>
    <dbReference type="NCBI Taxonomy" id="392033"/>
    <lineage>
        <taxon>Eukaryota</taxon>
        <taxon>Metazoa</taxon>
        <taxon>Spiralia</taxon>
        <taxon>Gnathifera</taxon>
        <taxon>Rotifera</taxon>
        <taxon>Eurotatoria</taxon>
        <taxon>Bdelloidea</taxon>
        <taxon>Philodinida</taxon>
        <taxon>Philodinidae</taxon>
        <taxon>Rotaria</taxon>
    </lineage>
</organism>
<dbReference type="GO" id="GO:0046983">
    <property type="term" value="F:protein dimerization activity"/>
    <property type="evidence" value="ECO:0007669"/>
    <property type="project" value="InterPro"/>
</dbReference>
<feature type="compositionally biased region" description="Low complexity" evidence="7">
    <location>
        <begin position="846"/>
        <end position="862"/>
    </location>
</feature>
<feature type="compositionally biased region" description="Polar residues" evidence="7">
    <location>
        <begin position="980"/>
        <end position="993"/>
    </location>
</feature>
<dbReference type="PROSITE" id="PS50888">
    <property type="entry name" value="BHLH"/>
    <property type="match status" value="1"/>
</dbReference>
<reference evidence="9" key="1">
    <citation type="submission" date="2021-02" db="EMBL/GenBank/DDBJ databases">
        <authorList>
            <person name="Nowell W R."/>
        </authorList>
    </citation>
    <scope>NUCLEOTIDE SEQUENCE</scope>
</reference>
<accession>A0A813VQ42</accession>
<dbReference type="Proteomes" id="UP000663889">
    <property type="component" value="Unassembled WGS sequence"/>
</dbReference>
<evidence type="ECO:0000256" key="5">
    <source>
        <dbReference type="ARBA" id="ARBA00023242"/>
    </source>
</evidence>
<dbReference type="FunFam" id="4.10.280.10:FF:000001">
    <property type="entry name" value="Putative transcription factor 12"/>
    <property type="match status" value="1"/>
</dbReference>
<dbReference type="PANTHER" id="PTHR11793">
    <property type="entry name" value="BASIC HELIX-LOOP-HELIX TRANSCRIPTION FACTOR"/>
    <property type="match status" value="1"/>
</dbReference>
<evidence type="ECO:0000313" key="9">
    <source>
        <dbReference type="EMBL" id="CAF0840813.1"/>
    </source>
</evidence>
<keyword evidence="3" id="KW-0238">DNA-binding</keyword>
<dbReference type="EMBL" id="CAJNOU010000059">
    <property type="protein sequence ID" value="CAF0840813.1"/>
    <property type="molecule type" value="Genomic_DNA"/>
</dbReference>
<feature type="compositionally biased region" description="Polar residues" evidence="7">
    <location>
        <begin position="541"/>
        <end position="560"/>
    </location>
</feature>
<feature type="compositionally biased region" description="Low complexity" evidence="7">
    <location>
        <begin position="797"/>
        <end position="810"/>
    </location>
</feature>
<evidence type="ECO:0000256" key="7">
    <source>
        <dbReference type="SAM" id="MobiDB-lite"/>
    </source>
</evidence>
<dbReference type="GO" id="GO:0005667">
    <property type="term" value="C:transcription regulator complex"/>
    <property type="evidence" value="ECO:0007669"/>
    <property type="project" value="TreeGrafter"/>
</dbReference>
<comment type="caution">
    <text evidence="9">The sequence shown here is derived from an EMBL/GenBank/DDBJ whole genome shotgun (WGS) entry which is preliminary data.</text>
</comment>
<comment type="subcellular location">
    <subcellularLocation>
        <location evidence="1">Nucleus</location>
    </subcellularLocation>
</comment>
<protein>
    <recommendedName>
        <fullName evidence="8">BHLH domain-containing protein</fullName>
    </recommendedName>
</protein>
<dbReference type="PANTHER" id="PTHR11793:SF13">
    <property type="entry name" value="PROTEIN DAUGHTERLESS"/>
    <property type="match status" value="1"/>
</dbReference>
<dbReference type="SMART" id="SM00353">
    <property type="entry name" value="HLH"/>
    <property type="match status" value="1"/>
</dbReference>
<keyword evidence="6" id="KW-0175">Coiled coil</keyword>
<keyword evidence="4" id="KW-0804">Transcription</keyword>
<dbReference type="InterPro" id="IPR011598">
    <property type="entry name" value="bHLH_dom"/>
</dbReference>
<feature type="coiled-coil region" evidence="6">
    <location>
        <begin position="113"/>
        <end position="348"/>
    </location>
</feature>
<dbReference type="GO" id="GO:0000785">
    <property type="term" value="C:chromatin"/>
    <property type="evidence" value="ECO:0007669"/>
    <property type="project" value="TreeGrafter"/>
</dbReference>
<evidence type="ECO:0000256" key="6">
    <source>
        <dbReference type="SAM" id="Coils"/>
    </source>
</evidence>
<evidence type="ECO:0000256" key="2">
    <source>
        <dbReference type="ARBA" id="ARBA00023015"/>
    </source>
</evidence>
<sequence>MDSISNSGVSLILNPDIANVINDNQHQHDLSTCEEEFENQEEIQKMLANAFDSQSLSNTDNDEDAFGDDDEEEEQLPIQISTIEHVPQSEDNIRLQQENETLHHRISEYVLNEEIYRKNILEYEYKMNELNEKYEQKIFLIRLEYETKIEQLTNKTSEQQIEMLTLKQMYETIFDEKCHVDKQINNIHLNEQNLQEKFDQLQIEYEQLLKLNKKPLKINILTQTDFIDDDKKIKQLQNEIDDYKLKLNSKQIEINSLKFDINNLKQDMNDRLSLLTINITNEKLNKILFERDQYLNELNQLKNELPNLKQQMIDSFQTKVITFKEQVKKSLIEKENDYKKKIEQIENEYISQYEQVLEKNKQIVRSLITSKQEEFNTEKTKIISEYEEKLKILQAQQILSEKKMNLDNDKELNDLLDLNAVKHRTRFSNSAISTSALSRLPLPMLCSTAAYRTGTHLPPTNTESIYTTNSTNSTKDYWTPSTTYDETIYEGNYSNRDILHPFITSEPLNQSSEYSSSNSTSRTSTTDLTYSEKLNEKTRRPTNVYTSEDYNPENPSRYSTGKSVYGNESAYYIDSQSGNPWLGPTSNYLPNDLVNNHGTYNDANGTCLPSMASFRPQQQTSYTSNGNDQTVQTGEALGKALQSIYPSEHPYSSTSSTPVASPPVNGSSQAWINATQTYHHLTSLIDLSDDSYYLLNLNEPPRLDVDDSFRQADYHHYYTGYHHPHSTGAYSAFLNHPTTSDTVTRNRHHDPYLPYANPPSVSSSTSSNDANIASLNSDLKLERLEKVKNDVENKPPSTTTTTTNSTSQLTTEKLNEFNLRHDITLENATPLTIAVGGPNGTHMGPTSSSSSSTKLRNSLTLSPNSHLNLSCMRGGPGSEGSIIDPDETPEERERREKDRRAANNARERLRVRDINDAFKELGRMCSIHMRNDKPVTKLGVLQQAVNLITTLEQQVRERNLNPKAACLRRRAEEKTDDHNGNMNLMTSQGPMLLPTESSSIDGSNFMEQMHQSIPPSYWQQ</sequence>
<dbReference type="Gene3D" id="4.10.280.10">
    <property type="entry name" value="Helix-loop-helix DNA-binding domain"/>
    <property type="match status" value="1"/>
</dbReference>